<dbReference type="Pfam" id="PF00158">
    <property type="entry name" value="Sigma54_activat"/>
    <property type="match status" value="1"/>
</dbReference>
<dbReference type="InterPro" id="IPR058031">
    <property type="entry name" value="AAA_lid_NorR"/>
</dbReference>
<dbReference type="InterPro" id="IPR009057">
    <property type="entry name" value="Homeodomain-like_sf"/>
</dbReference>
<dbReference type="InterPro" id="IPR027417">
    <property type="entry name" value="P-loop_NTPase"/>
</dbReference>
<dbReference type="PANTHER" id="PTHR32071">
    <property type="entry name" value="TRANSCRIPTIONAL REGULATORY PROTEIN"/>
    <property type="match status" value="1"/>
</dbReference>
<keyword evidence="1" id="KW-0547">Nucleotide-binding</keyword>
<dbReference type="SUPFAM" id="SSF52540">
    <property type="entry name" value="P-loop containing nucleoside triphosphate hydrolases"/>
    <property type="match status" value="1"/>
</dbReference>
<dbReference type="Gene3D" id="3.40.50.300">
    <property type="entry name" value="P-loop containing nucleotide triphosphate hydrolases"/>
    <property type="match status" value="1"/>
</dbReference>
<dbReference type="Proteomes" id="UP000317429">
    <property type="component" value="Chromosome"/>
</dbReference>
<evidence type="ECO:0000256" key="4">
    <source>
        <dbReference type="ARBA" id="ARBA00023163"/>
    </source>
</evidence>
<reference evidence="7 8" key="1">
    <citation type="submission" date="2019-02" db="EMBL/GenBank/DDBJ databases">
        <title>Deep-cultivation of Planctomycetes and their phenomic and genomic characterization uncovers novel biology.</title>
        <authorList>
            <person name="Wiegand S."/>
            <person name="Jogler M."/>
            <person name="Boedeker C."/>
            <person name="Pinto D."/>
            <person name="Vollmers J."/>
            <person name="Rivas-Marin E."/>
            <person name="Kohn T."/>
            <person name="Peeters S.H."/>
            <person name="Heuer A."/>
            <person name="Rast P."/>
            <person name="Oberbeckmann S."/>
            <person name="Bunk B."/>
            <person name="Jeske O."/>
            <person name="Meyerdierks A."/>
            <person name="Storesund J.E."/>
            <person name="Kallscheuer N."/>
            <person name="Luecker S."/>
            <person name="Lage O.M."/>
            <person name="Pohl T."/>
            <person name="Merkel B.J."/>
            <person name="Hornburger P."/>
            <person name="Mueller R.-W."/>
            <person name="Bruemmer F."/>
            <person name="Labrenz M."/>
            <person name="Spormann A.M."/>
            <person name="Op den Camp H."/>
            <person name="Overmann J."/>
            <person name="Amann R."/>
            <person name="Jetten M.S.M."/>
            <person name="Mascher T."/>
            <person name="Medema M.H."/>
            <person name="Devos D.P."/>
            <person name="Kaster A.-K."/>
            <person name="Ovreas L."/>
            <person name="Rohde M."/>
            <person name="Galperin M.Y."/>
            <person name="Jogler C."/>
        </authorList>
    </citation>
    <scope>NUCLEOTIDE SEQUENCE [LARGE SCALE GENOMIC DNA]</scope>
    <source>
        <strain evidence="7 8">Pla175</strain>
    </source>
</reference>
<feature type="region of interest" description="Disordered" evidence="5">
    <location>
        <begin position="157"/>
        <end position="191"/>
    </location>
</feature>
<protein>
    <submittedName>
        <fullName evidence="7">Luminescence regulatory protein LuxO</fullName>
    </submittedName>
</protein>
<evidence type="ECO:0000259" key="6">
    <source>
        <dbReference type="PROSITE" id="PS50045"/>
    </source>
</evidence>
<dbReference type="PROSITE" id="PS50045">
    <property type="entry name" value="SIGMA54_INTERACT_4"/>
    <property type="match status" value="1"/>
</dbReference>
<dbReference type="InterPro" id="IPR002197">
    <property type="entry name" value="HTH_Fis"/>
</dbReference>
<dbReference type="PRINTS" id="PR01590">
    <property type="entry name" value="HTHFIS"/>
</dbReference>
<keyword evidence="2" id="KW-0067">ATP-binding</keyword>
<dbReference type="InterPro" id="IPR003593">
    <property type="entry name" value="AAA+_ATPase"/>
</dbReference>
<dbReference type="OrthoDB" id="248225at2"/>
<dbReference type="CDD" id="cd00009">
    <property type="entry name" value="AAA"/>
    <property type="match status" value="1"/>
</dbReference>
<dbReference type="Pfam" id="PF25601">
    <property type="entry name" value="AAA_lid_14"/>
    <property type="match status" value="1"/>
</dbReference>
<sequence length="542" mass="58423">MSYVSAEQVGSRPQPPVAVVTPKSAFVKPVAAPAERRPLIVLGIASSEAALAIERRLQGLGCACRVAHTYDRLEALMAEGAECGAILDTHLCGKPTLAMRHCYPRLMQTTPVLYRVPDEEESFEEVLAAVRAGAYDVMFGLSGLHKLDGLVSEATFSRRPAEPPAQGLGDRGSSATEPADSRASISHARGLEAAHEHAEKELAKLLIGDSPAMDCIRRRIVEVAETNASVMICGESGTGKELVAQAIHQFSRVSAGPFVPVNMAAIPQGLAESLLFGHAKGSFTSAAKDQTGYCQSADGGTLFMDEISEMEVAIQPKLLRFLQTGVVQPIGAPRPTAVATRIITATNRDPGELVRSGQLREDLFYRLHVVPISIPPLRERPGDIRQLAAVFLDRYAAEHRRPARGFTEEALAALERLPLPGNVRQLENLVEQIVIFTRGALVTVSDIPTAFSGGPGAVRTGAQPTGPQRRGDAATPDAGPAAPTLKRFQQQERAAILEALQQSRGHVVDAAELLGLSQATVYRKIKEYQIPRERRRRKPKPR</sequence>
<keyword evidence="3" id="KW-0805">Transcription regulation</keyword>
<feature type="compositionally biased region" description="Low complexity" evidence="5">
    <location>
        <begin position="473"/>
        <end position="482"/>
    </location>
</feature>
<accession>A0A518DCZ4</accession>
<evidence type="ECO:0000313" key="8">
    <source>
        <dbReference type="Proteomes" id="UP000317429"/>
    </source>
</evidence>
<evidence type="ECO:0000313" key="7">
    <source>
        <dbReference type="EMBL" id="QDU89330.1"/>
    </source>
</evidence>
<dbReference type="GO" id="GO:0005524">
    <property type="term" value="F:ATP binding"/>
    <property type="evidence" value="ECO:0007669"/>
    <property type="project" value="UniProtKB-KW"/>
</dbReference>
<dbReference type="Gene3D" id="1.10.10.60">
    <property type="entry name" value="Homeodomain-like"/>
    <property type="match status" value="1"/>
</dbReference>
<dbReference type="FunFam" id="3.40.50.300:FF:000006">
    <property type="entry name" value="DNA-binding transcriptional regulator NtrC"/>
    <property type="match status" value="1"/>
</dbReference>
<organism evidence="7 8">
    <name type="scientific">Pirellulimonas nuda</name>
    <dbReference type="NCBI Taxonomy" id="2528009"/>
    <lineage>
        <taxon>Bacteria</taxon>
        <taxon>Pseudomonadati</taxon>
        <taxon>Planctomycetota</taxon>
        <taxon>Planctomycetia</taxon>
        <taxon>Pirellulales</taxon>
        <taxon>Lacipirellulaceae</taxon>
        <taxon>Pirellulimonas</taxon>
    </lineage>
</organism>
<dbReference type="SUPFAM" id="SSF46689">
    <property type="entry name" value="Homeodomain-like"/>
    <property type="match status" value="1"/>
</dbReference>
<feature type="domain" description="Sigma-54 factor interaction" evidence="6">
    <location>
        <begin position="206"/>
        <end position="435"/>
    </location>
</feature>
<dbReference type="Pfam" id="PF02954">
    <property type="entry name" value="HTH_8"/>
    <property type="match status" value="1"/>
</dbReference>
<dbReference type="InterPro" id="IPR025662">
    <property type="entry name" value="Sigma_54_int_dom_ATP-bd_1"/>
</dbReference>
<proteinExistence type="predicted"/>
<keyword evidence="4" id="KW-0804">Transcription</keyword>
<gene>
    <name evidence="7" type="primary">luxO</name>
    <name evidence="7" type="ORF">Pla175_27190</name>
</gene>
<dbReference type="GO" id="GO:0006355">
    <property type="term" value="P:regulation of DNA-templated transcription"/>
    <property type="evidence" value="ECO:0007669"/>
    <property type="project" value="InterPro"/>
</dbReference>
<name>A0A518DCZ4_9BACT</name>
<evidence type="ECO:0000256" key="1">
    <source>
        <dbReference type="ARBA" id="ARBA00022741"/>
    </source>
</evidence>
<dbReference type="AlphaFoldDB" id="A0A518DCZ4"/>
<evidence type="ECO:0000256" key="2">
    <source>
        <dbReference type="ARBA" id="ARBA00022840"/>
    </source>
</evidence>
<keyword evidence="8" id="KW-1185">Reference proteome</keyword>
<dbReference type="EMBL" id="CP036291">
    <property type="protein sequence ID" value="QDU89330.1"/>
    <property type="molecule type" value="Genomic_DNA"/>
</dbReference>
<dbReference type="GO" id="GO:0043565">
    <property type="term" value="F:sequence-specific DNA binding"/>
    <property type="evidence" value="ECO:0007669"/>
    <property type="project" value="InterPro"/>
</dbReference>
<evidence type="ECO:0000256" key="5">
    <source>
        <dbReference type="SAM" id="MobiDB-lite"/>
    </source>
</evidence>
<dbReference type="KEGG" id="pnd:Pla175_27190"/>
<dbReference type="PROSITE" id="PS00675">
    <property type="entry name" value="SIGMA54_INTERACT_1"/>
    <property type="match status" value="1"/>
</dbReference>
<dbReference type="SMART" id="SM00382">
    <property type="entry name" value="AAA"/>
    <property type="match status" value="1"/>
</dbReference>
<evidence type="ECO:0000256" key="3">
    <source>
        <dbReference type="ARBA" id="ARBA00023015"/>
    </source>
</evidence>
<dbReference type="Gene3D" id="1.10.8.60">
    <property type="match status" value="1"/>
</dbReference>
<dbReference type="InterPro" id="IPR002078">
    <property type="entry name" value="Sigma_54_int"/>
</dbReference>
<feature type="region of interest" description="Disordered" evidence="5">
    <location>
        <begin position="452"/>
        <end position="482"/>
    </location>
</feature>